<comment type="catalytic activity">
    <reaction evidence="9 10">
        <text>L-cysteinyl-[protein] + hexadecanoyl-CoA = S-hexadecanoyl-L-cysteinyl-[protein] + CoA</text>
        <dbReference type="Rhea" id="RHEA:36683"/>
        <dbReference type="Rhea" id="RHEA-COMP:10131"/>
        <dbReference type="Rhea" id="RHEA-COMP:11032"/>
        <dbReference type="ChEBI" id="CHEBI:29950"/>
        <dbReference type="ChEBI" id="CHEBI:57287"/>
        <dbReference type="ChEBI" id="CHEBI:57379"/>
        <dbReference type="ChEBI" id="CHEBI:74151"/>
        <dbReference type="EC" id="2.3.1.225"/>
    </reaction>
</comment>
<comment type="domain">
    <text evidence="10">The DHHC domain is required for palmitoyltransferase activity.</text>
</comment>
<evidence type="ECO:0000256" key="1">
    <source>
        <dbReference type="ARBA" id="ARBA00004141"/>
    </source>
</evidence>
<dbReference type="GO" id="GO:0019706">
    <property type="term" value="F:protein-cysteine S-palmitoyltransferase activity"/>
    <property type="evidence" value="ECO:0007669"/>
    <property type="project" value="UniProtKB-EC"/>
</dbReference>
<keyword evidence="6" id="KW-0564">Palmitate</keyword>
<feature type="domain" description="Palmitoyltransferase DHHC" evidence="12">
    <location>
        <begin position="190"/>
        <end position="347"/>
    </location>
</feature>
<dbReference type="GO" id="GO:0006612">
    <property type="term" value="P:protein targeting to membrane"/>
    <property type="evidence" value="ECO:0007669"/>
    <property type="project" value="TreeGrafter"/>
</dbReference>
<name>A0AAN6V9X0_9PEZI</name>
<evidence type="ECO:0000256" key="2">
    <source>
        <dbReference type="ARBA" id="ARBA00022679"/>
    </source>
</evidence>
<feature type="transmembrane region" description="Helical" evidence="10">
    <location>
        <begin position="7"/>
        <end position="28"/>
    </location>
</feature>
<comment type="similarity">
    <text evidence="10">Belongs to the DHHC palmitoyltransferase family.</text>
</comment>
<accession>A0AAN6V9X0</accession>
<dbReference type="PANTHER" id="PTHR22883:SF288">
    <property type="entry name" value="PALMITOYLTRANSFERASE SWF1"/>
    <property type="match status" value="1"/>
</dbReference>
<evidence type="ECO:0000256" key="8">
    <source>
        <dbReference type="ARBA" id="ARBA00023315"/>
    </source>
</evidence>
<evidence type="ECO:0000313" key="14">
    <source>
        <dbReference type="Proteomes" id="UP001302676"/>
    </source>
</evidence>
<dbReference type="GO" id="GO:0005794">
    <property type="term" value="C:Golgi apparatus"/>
    <property type="evidence" value="ECO:0007669"/>
    <property type="project" value="TreeGrafter"/>
</dbReference>
<reference evidence="13" key="1">
    <citation type="journal article" date="2023" name="Mol. Phylogenet. Evol.">
        <title>Genome-scale phylogeny and comparative genomics of the fungal order Sordariales.</title>
        <authorList>
            <person name="Hensen N."/>
            <person name="Bonometti L."/>
            <person name="Westerberg I."/>
            <person name="Brannstrom I.O."/>
            <person name="Guillou S."/>
            <person name="Cros-Aarteil S."/>
            <person name="Calhoun S."/>
            <person name="Haridas S."/>
            <person name="Kuo A."/>
            <person name="Mondo S."/>
            <person name="Pangilinan J."/>
            <person name="Riley R."/>
            <person name="LaButti K."/>
            <person name="Andreopoulos B."/>
            <person name="Lipzen A."/>
            <person name="Chen C."/>
            <person name="Yan M."/>
            <person name="Daum C."/>
            <person name="Ng V."/>
            <person name="Clum A."/>
            <person name="Steindorff A."/>
            <person name="Ohm R.A."/>
            <person name="Martin F."/>
            <person name="Silar P."/>
            <person name="Natvig D.O."/>
            <person name="Lalanne C."/>
            <person name="Gautier V."/>
            <person name="Ament-Velasquez S.L."/>
            <person name="Kruys A."/>
            <person name="Hutchinson M.I."/>
            <person name="Powell A.J."/>
            <person name="Barry K."/>
            <person name="Miller A.N."/>
            <person name="Grigoriev I.V."/>
            <person name="Debuchy R."/>
            <person name="Gladieux P."/>
            <person name="Hiltunen Thoren M."/>
            <person name="Johannesson H."/>
        </authorList>
    </citation>
    <scope>NUCLEOTIDE SEQUENCE</scope>
    <source>
        <strain evidence="13">CBS 141.50</strain>
    </source>
</reference>
<dbReference type="GeneID" id="87819332"/>
<evidence type="ECO:0000256" key="9">
    <source>
        <dbReference type="ARBA" id="ARBA00048048"/>
    </source>
</evidence>
<keyword evidence="2 10" id="KW-0808">Transferase</keyword>
<dbReference type="PANTHER" id="PTHR22883">
    <property type="entry name" value="ZINC FINGER DHHC DOMAIN CONTAINING PROTEIN"/>
    <property type="match status" value="1"/>
</dbReference>
<organism evidence="13 14">
    <name type="scientific">Dichotomopilus funicola</name>
    <dbReference type="NCBI Taxonomy" id="1934379"/>
    <lineage>
        <taxon>Eukaryota</taxon>
        <taxon>Fungi</taxon>
        <taxon>Dikarya</taxon>
        <taxon>Ascomycota</taxon>
        <taxon>Pezizomycotina</taxon>
        <taxon>Sordariomycetes</taxon>
        <taxon>Sordariomycetidae</taxon>
        <taxon>Sordariales</taxon>
        <taxon>Chaetomiaceae</taxon>
        <taxon>Dichotomopilus</taxon>
    </lineage>
</organism>
<dbReference type="InterPro" id="IPR039859">
    <property type="entry name" value="PFA4/ZDH16/20/ERF2-like"/>
</dbReference>
<keyword evidence="14" id="KW-1185">Reference proteome</keyword>
<protein>
    <recommendedName>
        <fullName evidence="10">Palmitoyltransferase</fullName>
        <ecNumber evidence="10">2.3.1.225</ecNumber>
    </recommendedName>
</protein>
<evidence type="ECO:0000256" key="10">
    <source>
        <dbReference type="RuleBase" id="RU079119"/>
    </source>
</evidence>
<dbReference type="Pfam" id="PF01529">
    <property type="entry name" value="DHHC"/>
    <property type="match status" value="1"/>
</dbReference>
<reference evidence="13" key="2">
    <citation type="submission" date="2023-05" db="EMBL/GenBank/DDBJ databases">
        <authorList>
            <consortium name="Lawrence Berkeley National Laboratory"/>
            <person name="Steindorff A."/>
            <person name="Hensen N."/>
            <person name="Bonometti L."/>
            <person name="Westerberg I."/>
            <person name="Brannstrom I.O."/>
            <person name="Guillou S."/>
            <person name="Cros-Aarteil S."/>
            <person name="Calhoun S."/>
            <person name="Haridas S."/>
            <person name="Kuo A."/>
            <person name="Mondo S."/>
            <person name="Pangilinan J."/>
            <person name="Riley R."/>
            <person name="Labutti K."/>
            <person name="Andreopoulos B."/>
            <person name="Lipzen A."/>
            <person name="Chen C."/>
            <person name="Yanf M."/>
            <person name="Daum C."/>
            <person name="Ng V."/>
            <person name="Clum A."/>
            <person name="Ohm R."/>
            <person name="Martin F."/>
            <person name="Silar P."/>
            <person name="Natvig D."/>
            <person name="Lalanne C."/>
            <person name="Gautier V."/>
            <person name="Ament-Velasquez S.L."/>
            <person name="Kruys A."/>
            <person name="Hutchinson M.I."/>
            <person name="Powell A.J."/>
            <person name="Barry K."/>
            <person name="Miller A.N."/>
            <person name="Grigoriev I.V."/>
            <person name="Debuchy R."/>
            <person name="Gladieux P."/>
            <person name="Thoren M.H."/>
            <person name="Johannesson H."/>
        </authorList>
    </citation>
    <scope>NUCLEOTIDE SEQUENCE</scope>
    <source>
        <strain evidence="13">CBS 141.50</strain>
    </source>
</reference>
<evidence type="ECO:0000313" key="13">
    <source>
        <dbReference type="EMBL" id="KAK4147400.1"/>
    </source>
</evidence>
<dbReference type="GO" id="GO:0005783">
    <property type="term" value="C:endoplasmic reticulum"/>
    <property type="evidence" value="ECO:0007669"/>
    <property type="project" value="TreeGrafter"/>
</dbReference>
<dbReference type="InterPro" id="IPR001594">
    <property type="entry name" value="Palmitoyltrfase_DHHC"/>
</dbReference>
<dbReference type="EC" id="2.3.1.225" evidence="10"/>
<comment type="subcellular location">
    <subcellularLocation>
        <location evidence="1">Membrane</location>
        <topology evidence="1">Multi-pass membrane protein</topology>
    </subcellularLocation>
</comment>
<dbReference type="GO" id="GO:0016020">
    <property type="term" value="C:membrane"/>
    <property type="evidence" value="ECO:0007669"/>
    <property type="project" value="UniProtKB-SubCell"/>
</dbReference>
<feature type="region of interest" description="Disordered" evidence="11">
    <location>
        <begin position="160"/>
        <end position="189"/>
    </location>
</feature>
<dbReference type="PROSITE" id="PS50216">
    <property type="entry name" value="DHHC"/>
    <property type="match status" value="1"/>
</dbReference>
<proteinExistence type="inferred from homology"/>
<comment type="caution">
    <text evidence="13">The sequence shown here is derived from an EMBL/GenBank/DDBJ whole genome shotgun (WGS) entry which is preliminary data.</text>
</comment>
<dbReference type="EMBL" id="MU853556">
    <property type="protein sequence ID" value="KAK4147400.1"/>
    <property type="molecule type" value="Genomic_DNA"/>
</dbReference>
<keyword evidence="3 10" id="KW-0812">Transmembrane</keyword>
<evidence type="ECO:0000256" key="11">
    <source>
        <dbReference type="SAM" id="MobiDB-lite"/>
    </source>
</evidence>
<evidence type="ECO:0000256" key="3">
    <source>
        <dbReference type="ARBA" id="ARBA00022692"/>
    </source>
</evidence>
<dbReference type="Proteomes" id="UP001302676">
    <property type="component" value="Unassembled WGS sequence"/>
</dbReference>
<keyword evidence="5 10" id="KW-0472">Membrane</keyword>
<keyword evidence="7" id="KW-0449">Lipoprotein</keyword>
<feature type="compositionally biased region" description="Basic and acidic residues" evidence="11">
    <location>
        <begin position="172"/>
        <end position="181"/>
    </location>
</feature>
<feature type="transmembrane region" description="Helical" evidence="10">
    <location>
        <begin position="312"/>
        <end position="336"/>
    </location>
</feature>
<evidence type="ECO:0000259" key="12">
    <source>
        <dbReference type="Pfam" id="PF01529"/>
    </source>
</evidence>
<dbReference type="AlphaFoldDB" id="A0AAN6V9X0"/>
<evidence type="ECO:0000256" key="4">
    <source>
        <dbReference type="ARBA" id="ARBA00022989"/>
    </source>
</evidence>
<dbReference type="RefSeq" id="XP_062640771.1">
    <property type="nucleotide sequence ID" value="XM_062782719.1"/>
</dbReference>
<gene>
    <name evidence="13" type="ORF">C8A04DRAFT_34115</name>
</gene>
<sequence>MGALAKVATAVLGLSFMVFVTFFGRLPAFRRTPVAWLYRLVWVHLPNGLIAIDERLTGGRTVAALTRFSSYIMYDRHPTVLIFFILLLTISTYLYLPSSWPLMAPIHKILSVPTILCPYLFLYLSAASDPGTITPSNLPREMARYPFDFSLFHPGARCRTCPPTSSQSGGQHGEEEGRAGEGGDQQGGQLKPARSKHCSLCRACIARCDHHCIFINNCVGAGNHHYFLLLLLSTAILTLYGGLLGTSLMTSQMRARFPGWKWAWWRASRGTLYGNRNGRDELGMPFTDWLITWSWGMQDGGRGSGGGVAMGAVTLLALMTSPLVWGLLGYHLWLVYCGTTTNESMKWADWQVEMDEGGVFKRKVNAEKRGRDLGVEPAWTRWPVEAEQVLVRTGDGKPPRGEGLLPGEGPWEAVWRLRDVENLYDLGWWDNLVDVLWPYYMFRDPYVPVAEDRVRRKKKRRARKIILA</sequence>
<feature type="transmembrane region" description="Helical" evidence="10">
    <location>
        <begin position="78"/>
        <end position="96"/>
    </location>
</feature>
<evidence type="ECO:0000256" key="7">
    <source>
        <dbReference type="ARBA" id="ARBA00023288"/>
    </source>
</evidence>
<feature type="transmembrane region" description="Helical" evidence="10">
    <location>
        <begin position="226"/>
        <end position="246"/>
    </location>
</feature>
<evidence type="ECO:0000256" key="6">
    <source>
        <dbReference type="ARBA" id="ARBA00023139"/>
    </source>
</evidence>
<keyword evidence="4 10" id="KW-1133">Transmembrane helix</keyword>
<evidence type="ECO:0000256" key="5">
    <source>
        <dbReference type="ARBA" id="ARBA00023136"/>
    </source>
</evidence>
<keyword evidence="8 10" id="KW-0012">Acyltransferase</keyword>